<dbReference type="GO" id="GO:0098554">
    <property type="term" value="C:cytoplasmic side of endoplasmic reticulum membrane"/>
    <property type="evidence" value="ECO:0007669"/>
    <property type="project" value="EnsemblFungi"/>
</dbReference>
<evidence type="ECO:0000256" key="7">
    <source>
        <dbReference type="SAM" id="MobiDB-lite"/>
    </source>
</evidence>
<feature type="transmembrane region" description="Helical" evidence="6">
    <location>
        <begin position="147"/>
        <end position="168"/>
    </location>
</feature>
<evidence type="ECO:0000313" key="10">
    <source>
        <dbReference type="Proteomes" id="UP000000689"/>
    </source>
</evidence>
<dbReference type="PROSITE" id="PS50845">
    <property type="entry name" value="RETICULON"/>
    <property type="match status" value="1"/>
</dbReference>
<dbReference type="PANTHER" id="PTHR10994">
    <property type="entry name" value="RETICULON"/>
    <property type="match status" value="1"/>
</dbReference>
<evidence type="ECO:0000313" key="9">
    <source>
        <dbReference type="EMBL" id="CCD24161.1"/>
    </source>
</evidence>
<accession>G0W8Q0</accession>
<dbReference type="Proteomes" id="UP000000689">
    <property type="component" value="Chromosome 3"/>
</dbReference>
<evidence type="ECO:0000256" key="3">
    <source>
        <dbReference type="ARBA" id="ARBA00022824"/>
    </source>
</evidence>
<dbReference type="GO" id="GO:0005794">
    <property type="term" value="C:Golgi apparatus"/>
    <property type="evidence" value="ECO:0007669"/>
    <property type="project" value="EnsemblFungi"/>
</dbReference>
<dbReference type="AlphaFoldDB" id="G0W8Q0"/>
<dbReference type="KEGG" id="ndi:NDAI_0C05020"/>
<dbReference type="GO" id="GO:0034976">
    <property type="term" value="P:response to endoplasmic reticulum stress"/>
    <property type="evidence" value="ECO:0007669"/>
    <property type="project" value="EnsemblFungi"/>
</dbReference>
<keyword evidence="3 6" id="KW-0256">Endoplasmic reticulum</keyword>
<dbReference type="RefSeq" id="XP_003669404.1">
    <property type="nucleotide sequence ID" value="XM_003669356.1"/>
</dbReference>
<dbReference type="STRING" id="1071378.G0W8Q0"/>
<dbReference type="GO" id="GO:0071788">
    <property type="term" value="P:endoplasmic reticulum tubular network maintenance"/>
    <property type="evidence" value="ECO:0007669"/>
    <property type="project" value="EnsemblFungi"/>
</dbReference>
<keyword evidence="2 6" id="KW-0812">Transmembrane</keyword>
<keyword evidence="10" id="KW-1185">Reference proteome</keyword>
<feature type="compositionally biased region" description="Low complexity" evidence="7">
    <location>
        <begin position="254"/>
        <end position="267"/>
    </location>
</feature>
<evidence type="ECO:0000256" key="6">
    <source>
        <dbReference type="RuleBase" id="RU363132"/>
    </source>
</evidence>
<dbReference type="GO" id="GO:0051292">
    <property type="term" value="P:nuclear pore complex assembly"/>
    <property type="evidence" value="ECO:0007669"/>
    <property type="project" value="EnsemblFungi"/>
</dbReference>
<protein>
    <recommendedName>
        <fullName evidence="6">Reticulon-like protein</fullName>
    </recommendedName>
</protein>
<dbReference type="OMA" id="TGLMKQY"/>
<evidence type="ECO:0000256" key="4">
    <source>
        <dbReference type="ARBA" id="ARBA00022989"/>
    </source>
</evidence>
<dbReference type="EMBL" id="HE580269">
    <property type="protein sequence ID" value="CCD24161.1"/>
    <property type="molecule type" value="Genomic_DNA"/>
</dbReference>
<dbReference type="GO" id="GO:0048309">
    <property type="term" value="P:endoplasmic reticulum inheritance"/>
    <property type="evidence" value="ECO:0007669"/>
    <property type="project" value="EnsemblFungi"/>
</dbReference>
<dbReference type="PANTHER" id="PTHR10994:SF193">
    <property type="entry name" value="RETICULON-LIKE PROTEIN"/>
    <property type="match status" value="1"/>
</dbReference>
<reference evidence="9 10" key="1">
    <citation type="journal article" date="2011" name="Proc. Natl. Acad. Sci. U.S.A.">
        <title>Evolutionary erosion of yeast sex chromosomes by mating-type switching accidents.</title>
        <authorList>
            <person name="Gordon J.L."/>
            <person name="Armisen D."/>
            <person name="Proux-Wera E."/>
            <person name="Oheigeartaigh S.S."/>
            <person name="Byrne K.P."/>
            <person name="Wolfe K.H."/>
        </authorList>
    </citation>
    <scope>NUCLEOTIDE SEQUENCE [LARGE SCALE GENOMIC DNA]</scope>
    <source>
        <strain evidence="10">ATCC 10597 / BCRC 20456 / CBS 421 / NBRC 0211 / NRRL Y-12639</strain>
    </source>
</reference>
<feature type="domain" description="Reticulon" evidence="8">
    <location>
        <begin position="24"/>
        <end position="241"/>
    </location>
</feature>
<dbReference type="Pfam" id="PF02453">
    <property type="entry name" value="Reticulon"/>
    <property type="match status" value="1"/>
</dbReference>
<feature type="compositionally biased region" description="Basic and acidic residues" evidence="7">
    <location>
        <begin position="306"/>
        <end position="315"/>
    </location>
</feature>
<evidence type="ECO:0000259" key="8">
    <source>
        <dbReference type="PROSITE" id="PS50845"/>
    </source>
</evidence>
<feature type="region of interest" description="Disordered" evidence="7">
    <location>
        <begin position="244"/>
        <end position="315"/>
    </location>
</feature>
<evidence type="ECO:0000256" key="2">
    <source>
        <dbReference type="ARBA" id="ARBA00022692"/>
    </source>
</evidence>
<organism evidence="9 10">
    <name type="scientific">Naumovozyma dairenensis (strain ATCC 10597 / BCRC 20456 / CBS 421 / NBRC 0211 / NRRL Y-12639)</name>
    <name type="common">Saccharomyces dairenensis</name>
    <dbReference type="NCBI Taxonomy" id="1071378"/>
    <lineage>
        <taxon>Eukaryota</taxon>
        <taxon>Fungi</taxon>
        <taxon>Dikarya</taxon>
        <taxon>Ascomycota</taxon>
        <taxon>Saccharomycotina</taxon>
        <taxon>Saccharomycetes</taxon>
        <taxon>Saccharomycetales</taxon>
        <taxon>Saccharomycetaceae</taxon>
        <taxon>Naumovozyma</taxon>
    </lineage>
</organism>
<dbReference type="GO" id="GO:0032581">
    <property type="term" value="P:ER-dependent peroxisome organization"/>
    <property type="evidence" value="ECO:0007669"/>
    <property type="project" value="EnsemblFungi"/>
</dbReference>
<gene>
    <name evidence="9" type="primary">NDAI0C05020</name>
    <name evidence="9" type="ordered locus">NDAI_0C05020</name>
</gene>
<dbReference type="InterPro" id="IPR045064">
    <property type="entry name" value="Reticulon-like"/>
</dbReference>
<keyword evidence="4 6" id="KW-1133">Transmembrane helix</keyword>
<proteinExistence type="predicted"/>
<dbReference type="InterPro" id="IPR003388">
    <property type="entry name" value="Reticulon"/>
</dbReference>
<comment type="subcellular location">
    <subcellularLocation>
        <location evidence="1 6">Endoplasmic reticulum membrane</location>
        <topology evidence="1 6">Multi-pass membrane protein</topology>
    </subcellularLocation>
</comment>
<dbReference type="GO" id="GO:0032541">
    <property type="term" value="C:cortical endoplasmic reticulum"/>
    <property type="evidence" value="ECO:0007669"/>
    <property type="project" value="EnsemblFungi"/>
</dbReference>
<keyword evidence="5 6" id="KW-0472">Membrane</keyword>
<evidence type="ECO:0000256" key="1">
    <source>
        <dbReference type="ARBA" id="ARBA00004477"/>
    </source>
</evidence>
<dbReference type="GO" id="GO:0009617">
    <property type="term" value="P:response to bacterium"/>
    <property type="evidence" value="ECO:0007669"/>
    <property type="project" value="InterPro"/>
</dbReference>
<comment type="caution">
    <text evidence="6">Lacks conserved residue(s) required for the propagation of feature annotation.</text>
</comment>
<sequence>MSSIQQQHQQQETAASSKSRQSCDCDILLWRNPIESGKLFGGLLVSLLVLKKVNLITFFLRAAYTILLTTGSIEFISKLFLGQGLITKYGIKECPNTVGFLKPKIDEILKQLPVKQAKMRKLVFAYSPKNTFKAAIVLFLLHKLFSWFSVWTLLFVGVISAFTLPITYKIYQKEIDTILTQLCQLLKQKSNELSKVACEKSKPCLEKLEKKCAPLCNLIRNKLPASTSTTSSITPMSTTAKLASEVPIEKDIPSATTTTATGTTSSSEFPTAPRNEPSSSLGTSTKEFDVDQLTNELKESTQTLKQELEENSNKF</sequence>
<evidence type="ECO:0000256" key="5">
    <source>
        <dbReference type="ARBA" id="ARBA00023136"/>
    </source>
</evidence>
<feature type="compositionally biased region" description="Polar residues" evidence="7">
    <location>
        <begin position="292"/>
        <end position="305"/>
    </location>
</feature>
<dbReference type="eggNOG" id="KOG1792">
    <property type="taxonomic scope" value="Eukaryota"/>
</dbReference>
<dbReference type="OrthoDB" id="567788at2759"/>
<name>G0W8Q0_NAUDC</name>
<dbReference type="HOGENOM" id="CLU_050576_0_0_1"/>
<feature type="compositionally biased region" description="Polar residues" evidence="7">
    <location>
        <begin position="276"/>
        <end position="285"/>
    </location>
</feature>
<dbReference type="GeneID" id="11496295"/>